<keyword evidence="3" id="KW-1185">Reference proteome</keyword>
<evidence type="ECO:0000313" key="2">
    <source>
        <dbReference type="EMBL" id="KAK3310708.1"/>
    </source>
</evidence>
<feature type="region of interest" description="Disordered" evidence="1">
    <location>
        <begin position="178"/>
        <end position="213"/>
    </location>
</feature>
<reference evidence="2" key="2">
    <citation type="submission" date="2023-06" db="EMBL/GenBank/DDBJ databases">
        <authorList>
            <consortium name="Lawrence Berkeley National Laboratory"/>
            <person name="Mondo S.J."/>
            <person name="Hensen N."/>
            <person name="Bonometti L."/>
            <person name="Westerberg I."/>
            <person name="Brannstrom I.O."/>
            <person name="Guillou S."/>
            <person name="Cros-Aarteil S."/>
            <person name="Calhoun S."/>
            <person name="Haridas S."/>
            <person name="Kuo A."/>
            <person name="Pangilinan J."/>
            <person name="Riley R."/>
            <person name="Labutti K."/>
            <person name="Andreopoulos B."/>
            <person name="Lipzen A."/>
            <person name="Chen C."/>
            <person name="Yanf M."/>
            <person name="Daum C."/>
            <person name="Ng V."/>
            <person name="Clum A."/>
            <person name="Steindorff A."/>
            <person name="Ohm R."/>
            <person name="Martin F."/>
            <person name="Silar P."/>
            <person name="Natvig D."/>
            <person name="Lalanne C."/>
            <person name="Gautier V."/>
            <person name="Ament-Velasquez S.L."/>
            <person name="Kruys A."/>
            <person name="Hutchinson M.I."/>
            <person name="Powell A.J."/>
            <person name="Barry K."/>
            <person name="Miller A.N."/>
            <person name="Grigoriev I.V."/>
            <person name="Debuchy R."/>
            <person name="Gladieux P."/>
            <person name="Thoren M.H."/>
            <person name="Johannesson H."/>
        </authorList>
    </citation>
    <scope>NUCLEOTIDE SEQUENCE</scope>
    <source>
        <strain evidence="2">CBS 333.67</strain>
    </source>
</reference>
<proteinExistence type="predicted"/>
<dbReference type="EMBL" id="JAUDZG010000001">
    <property type="protein sequence ID" value="KAK3310708.1"/>
    <property type="molecule type" value="Genomic_DNA"/>
</dbReference>
<dbReference type="GeneID" id="87884803"/>
<comment type="caution">
    <text evidence="2">The sequence shown here is derived from an EMBL/GenBank/DDBJ whole genome shotgun (WGS) entry which is preliminary data.</text>
</comment>
<sequence>MSRRSKCSGNQRVKSGIVVSRPKHISMAHPVAQMHQTSELKTSLELDHPQDSAKKADSIQWAPTARAPTRELQRIASHPLPATPPPDSNFEAASHFIDGVGCHFPAMLPSSRAESLTMESESATQTRATHRAASAPPRSSDTGCTFVLGDTHRFGFPSPGAPAWSFWFRDPFGPVYPLTPGLNPDRKRTSSPPVTPRPTKQAKTEAHQAYEGTQDGLCREGSFSCDNATPSLWHARQLTINLAEAAAYPVASLEVGQGSFADAMSSAHTTAWSRQSGHAHEVPHCPSFISPETSQANGAFGLTRWNNNPRYAIEAQCFSEDEISERLAQLLTAYRAFYLEPDEAQPPRPRDADRARRSRHILRTIFAHQLNSAGGEEFLLQEEEEDILDAFLLWIREKQTASALDRKAFDNLPECLEHFNTLVLSPFVRYIM</sequence>
<gene>
    <name evidence="2" type="ORF">B0T15DRAFT_46572</name>
</gene>
<reference evidence="2" key="1">
    <citation type="journal article" date="2023" name="Mol. Phylogenet. Evol.">
        <title>Genome-scale phylogeny and comparative genomics of the fungal order Sordariales.</title>
        <authorList>
            <person name="Hensen N."/>
            <person name="Bonometti L."/>
            <person name="Westerberg I."/>
            <person name="Brannstrom I.O."/>
            <person name="Guillou S."/>
            <person name="Cros-Aarteil S."/>
            <person name="Calhoun S."/>
            <person name="Haridas S."/>
            <person name="Kuo A."/>
            <person name="Mondo S."/>
            <person name="Pangilinan J."/>
            <person name="Riley R."/>
            <person name="LaButti K."/>
            <person name="Andreopoulos B."/>
            <person name="Lipzen A."/>
            <person name="Chen C."/>
            <person name="Yan M."/>
            <person name="Daum C."/>
            <person name="Ng V."/>
            <person name="Clum A."/>
            <person name="Steindorff A."/>
            <person name="Ohm R.A."/>
            <person name="Martin F."/>
            <person name="Silar P."/>
            <person name="Natvig D.O."/>
            <person name="Lalanne C."/>
            <person name="Gautier V."/>
            <person name="Ament-Velasquez S.L."/>
            <person name="Kruys A."/>
            <person name="Hutchinson M.I."/>
            <person name="Powell A.J."/>
            <person name="Barry K."/>
            <person name="Miller A.N."/>
            <person name="Grigoriev I.V."/>
            <person name="Debuchy R."/>
            <person name="Gladieux P."/>
            <person name="Hiltunen Thoren M."/>
            <person name="Johannesson H."/>
        </authorList>
    </citation>
    <scope>NUCLEOTIDE SEQUENCE</scope>
    <source>
        <strain evidence="2">CBS 333.67</strain>
    </source>
</reference>
<dbReference type="RefSeq" id="XP_062726488.1">
    <property type="nucleotide sequence ID" value="XM_062865974.1"/>
</dbReference>
<name>A0AAJ0H2M0_9PEZI</name>
<feature type="compositionally biased region" description="Polar residues" evidence="1">
    <location>
        <begin position="113"/>
        <end position="127"/>
    </location>
</feature>
<dbReference type="AlphaFoldDB" id="A0AAJ0H2M0"/>
<protein>
    <submittedName>
        <fullName evidence="2">Uncharacterized protein</fullName>
    </submittedName>
</protein>
<evidence type="ECO:0000313" key="3">
    <source>
        <dbReference type="Proteomes" id="UP001273166"/>
    </source>
</evidence>
<feature type="region of interest" description="Disordered" evidence="1">
    <location>
        <begin position="113"/>
        <end position="141"/>
    </location>
</feature>
<organism evidence="2 3">
    <name type="scientific">Chaetomium strumarium</name>
    <dbReference type="NCBI Taxonomy" id="1170767"/>
    <lineage>
        <taxon>Eukaryota</taxon>
        <taxon>Fungi</taxon>
        <taxon>Dikarya</taxon>
        <taxon>Ascomycota</taxon>
        <taxon>Pezizomycotina</taxon>
        <taxon>Sordariomycetes</taxon>
        <taxon>Sordariomycetidae</taxon>
        <taxon>Sordariales</taxon>
        <taxon>Chaetomiaceae</taxon>
        <taxon>Chaetomium</taxon>
    </lineage>
</organism>
<dbReference type="Proteomes" id="UP001273166">
    <property type="component" value="Unassembled WGS sequence"/>
</dbReference>
<accession>A0AAJ0H2M0</accession>
<evidence type="ECO:0000256" key="1">
    <source>
        <dbReference type="SAM" id="MobiDB-lite"/>
    </source>
</evidence>